<dbReference type="GO" id="GO:0006814">
    <property type="term" value="P:sodium ion transport"/>
    <property type="evidence" value="ECO:0007669"/>
    <property type="project" value="UniProtKB-UniRule"/>
</dbReference>
<dbReference type="GO" id="GO:0015297">
    <property type="term" value="F:antiporter activity"/>
    <property type="evidence" value="ECO:0007669"/>
    <property type="project" value="UniProtKB-UniRule"/>
</dbReference>
<feature type="transmembrane region" description="Helical" evidence="16">
    <location>
        <begin position="158"/>
        <end position="185"/>
    </location>
</feature>
<sequence length="189" mass="20948">MVNVILVDFRGMDTLFESSVLGIAGLAVYTMIKLRKKRQTQGNEVKIMNRQQNDLILQFAAVIIFFMVMVFGFSLFLAGHYTPGGGFVGGLLFASSLVIITIAFDIETMRKIFPLDFKILIGIGLVFCIATPIASWFLGKNFFTHVTFDIPLFILEPVHMTTAVFFDFGVLCAVVGTVMTIIISIGENE</sequence>
<dbReference type="GO" id="GO:1902600">
    <property type="term" value="P:proton transmembrane transport"/>
    <property type="evidence" value="ECO:0007669"/>
    <property type="project" value="UniProtKB-KW"/>
</dbReference>
<feature type="transmembrane region" description="Helical" evidence="16">
    <location>
        <begin position="84"/>
        <end position="105"/>
    </location>
</feature>
<organism evidence="19 20">
    <name type="scientific">Staphylococcus aureus</name>
    <dbReference type="NCBI Taxonomy" id="1280"/>
    <lineage>
        <taxon>Bacteria</taxon>
        <taxon>Bacillati</taxon>
        <taxon>Bacillota</taxon>
        <taxon>Bacilli</taxon>
        <taxon>Bacillales</taxon>
        <taxon>Staphylococcaceae</taxon>
        <taxon>Staphylococcus</taxon>
    </lineage>
</organism>
<dbReference type="InterPro" id="IPR046806">
    <property type="entry name" value="MrpA_C/MbhE"/>
</dbReference>
<comment type="subunit">
    <text evidence="3 16">May form a heterooligomeric complex that consists of seven subunits: mnhA1, mnhB1, mnhC1, mnhD1, mnhE1, mnhF1 and mnhG1.</text>
</comment>
<dbReference type="Pfam" id="PF04039">
    <property type="entry name" value="MnhB"/>
    <property type="match status" value="1"/>
</dbReference>
<name>A0A380EFG8_STAAU</name>
<dbReference type="GO" id="GO:0008324">
    <property type="term" value="F:monoatomic cation transmembrane transporter activity"/>
    <property type="evidence" value="ECO:0007669"/>
    <property type="project" value="UniProtKB-UniRule"/>
</dbReference>
<keyword evidence="9 16" id="KW-0375">Hydrogen ion transport</keyword>
<gene>
    <name evidence="19" type="primary">mnhB</name>
    <name evidence="19" type="ORF">NCTC10702_01444</name>
</gene>
<evidence type="ECO:0000256" key="8">
    <source>
        <dbReference type="ARBA" id="ARBA00022692"/>
    </source>
</evidence>
<dbReference type="InterPro" id="IPR050622">
    <property type="entry name" value="CPA3_antiporter_subunitB"/>
</dbReference>
<evidence type="ECO:0000256" key="4">
    <source>
        <dbReference type="ARBA" id="ARBA00018332"/>
    </source>
</evidence>
<evidence type="ECO:0000259" key="17">
    <source>
        <dbReference type="Pfam" id="PF04039"/>
    </source>
</evidence>
<dbReference type="GO" id="GO:0005886">
    <property type="term" value="C:plasma membrane"/>
    <property type="evidence" value="ECO:0007669"/>
    <property type="project" value="UniProtKB-SubCell"/>
</dbReference>
<comment type="caution">
    <text evidence="16">Lacks conserved residue(s) required for the propagation of feature annotation.</text>
</comment>
<dbReference type="Pfam" id="PF20501">
    <property type="entry name" value="MbhE"/>
    <property type="match status" value="1"/>
</dbReference>
<evidence type="ECO:0000256" key="11">
    <source>
        <dbReference type="ARBA" id="ARBA00023053"/>
    </source>
</evidence>
<evidence type="ECO:0000256" key="3">
    <source>
        <dbReference type="ARBA" id="ARBA00011568"/>
    </source>
</evidence>
<dbReference type="PANTHER" id="PTHR33932:SF4">
    <property type="entry name" value="NA(+)_H(+) ANTIPORTER SUBUNIT B"/>
    <property type="match status" value="1"/>
</dbReference>
<keyword evidence="10 16" id="KW-1133">Transmembrane helix</keyword>
<feature type="domain" description="Na+/H+ antiporter MnhB subunit-related protein" evidence="17">
    <location>
        <begin position="56"/>
        <end position="180"/>
    </location>
</feature>
<protein>
    <recommendedName>
        <fullName evidence="4 16">Na(+)/H(+) antiporter subunit B1</fullName>
    </recommendedName>
    <alternativeName>
        <fullName evidence="15 16">Mnh complex subunit B1</fullName>
    </alternativeName>
</protein>
<evidence type="ECO:0000256" key="14">
    <source>
        <dbReference type="ARBA" id="ARBA00023201"/>
    </source>
</evidence>
<keyword evidence="5 16" id="KW-0813">Transport</keyword>
<evidence type="ECO:0000256" key="13">
    <source>
        <dbReference type="ARBA" id="ARBA00023136"/>
    </source>
</evidence>
<keyword evidence="8 16" id="KW-0812">Transmembrane</keyword>
<evidence type="ECO:0000256" key="5">
    <source>
        <dbReference type="ARBA" id="ARBA00022448"/>
    </source>
</evidence>
<dbReference type="NCBIfam" id="NF009223">
    <property type="entry name" value="PRK12573.1"/>
    <property type="match status" value="1"/>
</dbReference>
<keyword evidence="11" id="KW-0915">Sodium</keyword>
<keyword evidence="14" id="KW-0739">Sodium transport</keyword>
<dbReference type="EMBL" id="UHBY01000003">
    <property type="protein sequence ID" value="SUL33669.1"/>
    <property type="molecule type" value="Genomic_DNA"/>
</dbReference>
<dbReference type="InterPro" id="IPR005281">
    <property type="entry name" value="CPA3_sub_B"/>
</dbReference>
<evidence type="ECO:0000256" key="2">
    <source>
        <dbReference type="ARBA" id="ARBA00009425"/>
    </source>
</evidence>
<dbReference type="Proteomes" id="UP000254116">
    <property type="component" value="Unassembled WGS sequence"/>
</dbReference>
<evidence type="ECO:0000256" key="9">
    <source>
        <dbReference type="ARBA" id="ARBA00022781"/>
    </source>
</evidence>
<evidence type="ECO:0000256" key="7">
    <source>
        <dbReference type="ARBA" id="ARBA00022475"/>
    </source>
</evidence>
<comment type="similarity">
    <text evidence="2 16">Belongs to the CPA3 antiporters (TC 2.A.63) subunit B family.</text>
</comment>
<evidence type="ECO:0000259" key="18">
    <source>
        <dbReference type="Pfam" id="PF20501"/>
    </source>
</evidence>
<keyword evidence="13 16" id="KW-0472">Membrane</keyword>
<dbReference type="AlphaFoldDB" id="A0A380EFG8"/>
<reference evidence="19 20" key="1">
    <citation type="submission" date="2018-06" db="EMBL/GenBank/DDBJ databases">
        <authorList>
            <consortium name="Pathogen Informatics"/>
            <person name="Doyle S."/>
        </authorList>
    </citation>
    <scope>NUCLEOTIDE SEQUENCE [LARGE SCALE GENOMIC DNA]</scope>
    <source>
        <strain evidence="19 20">NCTC10702</strain>
    </source>
</reference>
<evidence type="ECO:0000256" key="12">
    <source>
        <dbReference type="ARBA" id="ARBA00023065"/>
    </source>
</evidence>
<evidence type="ECO:0000256" key="1">
    <source>
        <dbReference type="ARBA" id="ARBA00004651"/>
    </source>
</evidence>
<comment type="subcellular location">
    <subcellularLocation>
        <location evidence="1 16">Cell membrane</location>
        <topology evidence="1 16">Multi-pass membrane protein</topology>
    </subcellularLocation>
</comment>
<keyword evidence="6 16" id="KW-0050">Antiport</keyword>
<keyword evidence="12 16" id="KW-0406">Ion transport</keyword>
<dbReference type="InterPro" id="IPR007182">
    <property type="entry name" value="MnhB"/>
</dbReference>
<dbReference type="PANTHER" id="PTHR33932">
    <property type="entry name" value="NA(+)/H(+) ANTIPORTER SUBUNIT B"/>
    <property type="match status" value="1"/>
</dbReference>
<evidence type="ECO:0000256" key="16">
    <source>
        <dbReference type="RuleBase" id="RU368067"/>
    </source>
</evidence>
<keyword evidence="7 16" id="KW-1003">Cell membrane</keyword>
<evidence type="ECO:0000256" key="10">
    <source>
        <dbReference type="ARBA" id="ARBA00022989"/>
    </source>
</evidence>
<evidence type="ECO:0000256" key="15">
    <source>
        <dbReference type="ARBA" id="ARBA00031664"/>
    </source>
</evidence>
<accession>A0A380EFG8</accession>
<feature type="domain" description="MrpA C-terminal/MbhE" evidence="18">
    <location>
        <begin position="1"/>
        <end position="38"/>
    </location>
</feature>
<feature type="transmembrane region" description="Helical" evidence="16">
    <location>
        <begin position="15"/>
        <end position="34"/>
    </location>
</feature>
<evidence type="ECO:0000313" key="20">
    <source>
        <dbReference type="Proteomes" id="UP000254116"/>
    </source>
</evidence>
<evidence type="ECO:0000256" key="6">
    <source>
        <dbReference type="ARBA" id="ARBA00022449"/>
    </source>
</evidence>
<dbReference type="NCBIfam" id="TIGR00943">
    <property type="entry name" value="2a6301s02"/>
    <property type="match status" value="1"/>
</dbReference>
<evidence type="ECO:0000313" key="19">
    <source>
        <dbReference type="EMBL" id="SUL33669.1"/>
    </source>
</evidence>
<feature type="transmembrane region" description="Helical" evidence="16">
    <location>
        <begin position="55"/>
        <end position="78"/>
    </location>
</feature>
<comment type="function">
    <text evidence="16">Mnh complex is a Na(+)/H(+) antiporter involved in Na(+) excretion.</text>
</comment>
<proteinExistence type="inferred from homology"/>
<feature type="transmembrane region" description="Helical" evidence="16">
    <location>
        <begin position="117"/>
        <end position="138"/>
    </location>
</feature>